<dbReference type="Ensembl" id="ENSSAUT00010025184.1">
    <property type="protein sequence ID" value="ENSSAUP00010023836.1"/>
    <property type="gene ID" value="ENSSAUG00010010473.1"/>
</dbReference>
<dbReference type="AlphaFoldDB" id="A0A671VGQ3"/>
<accession>A0A671VGQ3</accession>
<dbReference type="GO" id="GO:1905839">
    <property type="term" value="P:negative regulation of telomeric D-loop disassembly"/>
    <property type="evidence" value="ECO:0007669"/>
    <property type="project" value="TreeGrafter"/>
</dbReference>
<dbReference type="OMA" id="WLVDYYV"/>
<keyword evidence="2" id="KW-1185">Reference proteome</keyword>
<dbReference type="InterPro" id="IPR036507">
    <property type="entry name" value="Telomere_rpt-bd_fac_dimer_sf"/>
</dbReference>
<dbReference type="GO" id="GO:0032210">
    <property type="term" value="P:regulation of telomere maintenance via telomerase"/>
    <property type="evidence" value="ECO:0007669"/>
    <property type="project" value="TreeGrafter"/>
</dbReference>
<dbReference type="InterPro" id="IPR030657">
    <property type="entry name" value="TERF2"/>
</dbReference>
<dbReference type="GO" id="GO:0061820">
    <property type="term" value="P:telomeric D-loop disassembly"/>
    <property type="evidence" value="ECO:0007669"/>
    <property type="project" value="TreeGrafter"/>
</dbReference>
<dbReference type="GO" id="GO:0070187">
    <property type="term" value="C:shelterin complex"/>
    <property type="evidence" value="ECO:0007669"/>
    <property type="project" value="TreeGrafter"/>
</dbReference>
<sequence>MAANESVNSQPTELEAIVNRWLVDYYVSLAQELFEKELYADFIDVRTVIDSVLSRPCEITNDLHLKIEVLKFLSRINEGENLGEKNINALIMTHHFLKIVYCLGV</sequence>
<organism evidence="1 2">
    <name type="scientific">Sparus aurata</name>
    <name type="common">Gilthead sea bream</name>
    <dbReference type="NCBI Taxonomy" id="8175"/>
    <lineage>
        <taxon>Eukaryota</taxon>
        <taxon>Metazoa</taxon>
        <taxon>Chordata</taxon>
        <taxon>Craniata</taxon>
        <taxon>Vertebrata</taxon>
        <taxon>Euteleostomi</taxon>
        <taxon>Actinopterygii</taxon>
        <taxon>Neopterygii</taxon>
        <taxon>Teleostei</taxon>
        <taxon>Neoteleostei</taxon>
        <taxon>Acanthomorphata</taxon>
        <taxon>Eupercaria</taxon>
        <taxon>Spariformes</taxon>
        <taxon>Sparidae</taxon>
        <taxon>Sparus</taxon>
    </lineage>
</organism>
<dbReference type="GO" id="GO:0070198">
    <property type="term" value="P:protein localization to chromosome, telomeric region"/>
    <property type="evidence" value="ECO:0007669"/>
    <property type="project" value="TreeGrafter"/>
</dbReference>
<dbReference type="SUPFAM" id="SSF63600">
    <property type="entry name" value="Telomeric repeat binding factor (TRF) dimerisation domain"/>
    <property type="match status" value="1"/>
</dbReference>
<dbReference type="PANTHER" id="PTHR46833">
    <property type="entry name" value="TELOMERIC REPEAT-BINDING FACTOR 2 TERF2"/>
    <property type="match status" value="1"/>
</dbReference>
<dbReference type="GO" id="GO:0098505">
    <property type="term" value="F:G-rich strand telomeric DNA binding"/>
    <property type="evidence" value="ECO:0007669"/>
    <property type="project" value="TreeGrafter"/>
</dbReference>
<reference evidence="1" key="3">
    <citation type="submission" date="2025-09" db="UniProtKB">
        <authorList>
            <consortium name="Ensembl"/>
        </authorList>
    </citation>
    <scope>IDENTIFICATION</scope>
</reference>
<name>A0A671VGQ3_SPAAU</name>
<dbReference type="GO" id="GO:0003720">
    <property type="term" value="F:telomerase activity"/>
    <property type="evidence" value="ECO:0007669"/>
    <property type="project" value="TreeGrafter"/>
</dbReference>
<dbReference type="GeneTree" id="ENSGT00940000178271"/>
<dbReference type="Proteomes" id="UP000472265">
    <property type="component" value="Chromosome 4"/>
</dbReference>
<reference evidence="1" key="1">
    <citation type="submission" date="2021-04" db="EMBL/GenBank/DDBJ databases">
        <authorList>
            <consortium name="Wellcome Sanger Institute Data Sharing"/>
        </authorList>
    </citation>
    <scope>NUCLEOTIDE SEQUENCE [LARGE SCALE GENOMIC DNA]</scope>
</reference>
<dbReference type="GO" id="GO:0003691">
    <property type="term" value="F:double-stranded telomeric DNA binding"/>
    <property type="evidence" value="ECO:0007669"/>
    <property type="project" value="TreeGrafter"/>
</dbReference>
<protein>
    <submittedName>
        <fullName evidence="1">Uncharacterized protein</fullName>
    </submittedName>
</protein>
<evidence type="ECO:0000313" key="1">
    <source>
        <dbReference type="Ensembl" id="ENSSAUP00010023836.1"/>
    </source>
</evidence>
<dbReference type="Gene3D" id="1.25.40.210">
    <property type="entry name" value="Telomere repeat-binding factor, dimerisation domain"/>
    <property type="match status" value="1"/>
</dbReference>
<evidence type="ECO:0000313" key="2">
    <source>
        <dbReference type="Proteomes" id="UP000472265"/>
    </source>
</evidence>
<proteinExistence type="predicted"/>
<reference evidence="1" key="2">
    <citation type="submission" date="2025-08" db="UniProtKB">
        <authorList>
            <consortium name="Ensembl"/>
        </authorList>
    </citation>
    <scope>IDENTIFICATION</scope>
</reference>
<dbReference type="GO" id="GO:0032208">
    <property type="term" value="P:negative regulation of telomere maintenance via recombination"/>
    <property type="evidence" value="ECO:0007669"/>
    <property type="project" value="TreeGrafter"/>
</dbReference>
<dbReference type="GO" id="GO:0031627">
    <property type="term" value="P:telomeric loop formation"/>
    <property type="evidence" value="ECO:0007669"/>
    <property type="project" value="TreeGrafter"/>
</dbReference>
<dbReference type="PANTHER" id="PTHR46833:SF1">
    <property type="entry name" value="TELOMERIC REPEAT-BINDING FACTOR 2"/>
    <property type="match status" value="1"/>
</dbReference>
<dbReference type="InParanoid" id="A0A671VGQ3"/>
<dbReference type="GO" id="GO:0031848">
    <property type="term" value="P:protection from non-homologous end joining at telomere"/>
    <property type="evidence" value="ECO:0007669"/>
    <property type="project" value="InterPro"/>
</dbReference>